<dbReference type="InterPro" id="IPR000326">
    <property type="entry name" value="PAP2/HPO"/>
</dbReference>
<evidence type="ECO:0000313" key="3">
    <source>
        <dbReference type="EMBL" id="MQA36674.1"/>
    </source>
</evidence>
<dbReference type="InterPro" id="IPR033879">
    <property type="entry name" value="UPP_Pase"/>
</dbReference>
<dbReference type="Pfam" id="PF01569">
    <property type="entry name" value="PAP2"/>
    <property type="match status" value="1"/>
</dbReference>
<keyword evidence="1" id="KW-1133">Transmembrane helix</keyword>
<name>A0A6A7MVX3_9BURK</name>
<feature type="transmembrane region" description="Helical" evidence="1">
    <location>
        <begin position="81"/>
        <end position="104"/>
    </location>
</feature>
<dbReference type="PANTHER" id="PTHR14969:SF13">
    <property type="entry name" value="AT30094P"/>
    <property type="match status" value="1"/>
</dbReference>
<evidence type="ECO:0000259" key="2">
    <source>
        <dbReference type="SMART" id="SM00014"/>
    </source>
</evidence>
<keyword evidence="4" id="KW-1185">Reference proteome</keyword>
<dbReference type="SMART" id="SM00014">
    <property type="entry name" value="acidPPc"/>
    <property type="match status" value="1"/>
</dbReference>
<dbReference type="Proteomes" id="UP000440498">
    <property type="component" value="Unassembled WGS sequence"/>
</dbReference>
<dbReference type="InterPro" id="IPR036938">
    <property type="entry name" value="PAP2/HPO_sf"/>
</dbReference>
<dbReference type="AlphaFoldDB" id="A0A6A7MVX3"/>
<comment type="caution">
    <text evidence="3">The sequence shown here is derived from an EMBL/GenBank/DDBJ whole genome shotgun (WGS) entry which is preliminary data.</text>
</comment>
<keyword evidence="1" id="KW-0812">Transmembrane</keyword>
<feature type="domain" description="Phosphatidic acid phosphatase type 2/haloperoxidase" evidence="2">
    <location>
        <begin position="81"/>
        <end position="191"/>
    </location>
</feature>
<gene>
    <name evidence="3" type="ORF">GEV02_00810</name>
</gene>
<dbReference type="CDD" id="cd03385">
    <property type="entry name" value="PAP2_BcrC_like"/>
    <property type="match status" value="1"/>
</dbReference>
<dbReference type="GO" id="GO:0050380">
    <property type="term" value="F:undecaprenyl-diphosphatase activity"/>
    <property type="evidence" value="ECO:0007669"/>
    <property type="project" value="InterPro"/>
</dbReference>
<dbReference type="EMBL" id="WHUG01000001">
    <property type="protein sequence ID" value="MQA36674.1"/>
    <property type="molecule type" value="Genomic_DNA"/>
</dbReference>
<reference evidence="3 4" key="1">
    <citation type="submission" date="2019-10" db="EMBL/GenBank/DDBJ databases">
        <title>Two novel species isolated from a subtropical stream in China.</title>
        <authorList>
            <person name="Lu H."/>
        </authorList>
    </citation>
    <scope>NUCLEOTIDE SEQUENCE [LARGE SCALE GENOMIC DNA]</scope>
    <source>
        <strain evidence="3 4">FT29W</strain>
    </source>
</reference>
<evidence type="ECO:0000256" key="1">
    <source>
        <dbReference type="SAM" id="Phobius"/>
    </source>
</evidence>
<sequence length="223" mass="23665">MNSAAPAQCQLSRSGYSHVPPSHWISMTTLNTDLFLLLAAPHTPPPMVLAAAIALAEVAILAVPLLLVTGWLRGRPAWRQAALEACLAAAVALGLAQLAGLIFPHNRPFMDGIAHAWVAHAPDASFPSDHLTLLWSVALSLCLHPATRRAGVGLALLGVPMAWARIYIGVHYPADMAGALLIGAIGACVARQLGALPALVCPPAERVYRSLFRPLIQRGWVRE</sequence>
<dbReference type="PANTHER" id="PTHR14969">
    <property type="entry name" value="SPHINGOSINE-1-PHOSPHATE PHOSPHOHYDROLASE"/>
    <property type="match status" value="1"/>
</dbReference>
<organism evidence="3 4">
    <name type="scientific">Rugamonas aquatica</name>
    <dbReference type="NCBI Taxonomy" id="2743357"/>
    <lineage>
        <taxon>Bacteria</taxon>
        <taxon>Pseudomonadati</taxon>
        <taxon>Pseudomonadota</taxon>
        <taxon>Betaproteobacteria</taxon>
        <taxon>Burkholderiales</taxon>
        <taxon>Oxalobacteraceae</taxon>
        <taxon>Telluria group</taxon>
        <taxon>Rugamonas</taxon>
    </lineage>
</organism>
<proteinExistence type="predicted"/>
<dbReference type="SUPFAM" id="SSF48317">
    <property type="entry name" value="Acid phosphatase/Vanadium-dependent haloperoxidase"/>
    <property type="match status" value="1"/>
</dbReference>
<protein>
    <submittedName>
        <fullName evidence="3">Phosphatase PAP2 family protein</fullName>
    </submittedName>
</protein>
<evidence type="ECO:0000313" key="4">
    <source>
        <dbReference type="Proteomes" id="UP000440498"/>
    </source>
</evidence>
<keyword evidence="1" id="KW-0472">Membrane</keyword>
<dbReference type="GO" id="GO:0005886">
    <property type="term" value="C:plasma membrane"/>
    <property type="evidence" value="ECO:0007669"/>
    <property type="project" value="InterPro"/>
</dbReference>
<accession>A0A6A7MVX3</accession>
<feature type="transmembrane region" description="Helical" evidence="1">
    <location>
        <begin position="47"/>
        <end position="69"/>
    </location>
</feature>
<dbReference type="Gene3D" id="1.20.144.10">
    <property type="entry name" value="Phosphatidic acid phosphatase type 2/haloperoxidase"/>
    <property type="match status" value="1"/>
</dbReference>